<dbReference type="SUPFAM" id="SSF110296">
    <property type="entry name" value="Oligoxyloglucan reducing end-specific cellobiohydrolase"/>
    <property type="match status" value="1"/>
</dbReference>
<evidence type="ECO:0000313" key="1">
    <source>
        <dbReference type="EMBL" id="SHJ57616.1"/>
    </source>
</evidence>
<protein>
    <recommendedName>
        <fullName evidence="3">Photosynthesis system II assembly factor Ycf48/Hcf136-like domain-containing protein</fullName>
    </recommendedName>
</protein>
<reference evidence="1 2" key="1">
    <citation type="submission" date="2016-11" db="EMBL/GenBank/DDBJ databases">
        <authorList>
            <person name="Jaros S."/>
            <person name="Januszkiewicz K."/>
            <person name="Wedrychowicz H."/>
        </authorList>
    </citation>
    <scope>NUCLEOTIDE SEQUENCE [LARGE SCALE GENOMIC DNA]</scope>
    <source>
        <strain evidence="1 2">DSM 27063</strain>
    </source>
</reference>
<dbReference type="RefSeq" id="WP_073170782.1">
    <property type="nucleotide sequence ID" value="NZ_FQZE01000023.1"/>
</dbReference>
<evidence type="ECO:0000313" key="2">
    <source>
        <dbReference type="Proteomes" id="UP000184050"/>
    </source>
</evidence>
<evidence type="ECO:0008006" key="3">
    <source>
        <dbReference type="Google" id="ProtNLM"/>
    </source>
</evidence>
<dbReference type="CDD" id="cd15482">
    <property type="entry name" value="Sialidase_non-viral"/>
    <property type="match status" value="1"/>
</dbReference>
<dbReference type="InterPro" id="IPR015943">
    <property type="entry name" value="WD40/YVTN_repeat-like_dom_sf"/>
</dbReference>
<dbReference type="AlphaFoldDB" id="A0A1M6KF84"/>
<dbReference type="PROSITE" id="PS51257">
    <property type="entry name" value="PROKAR_LIPOPROTEIN"/>
    <property type="match status" value="1"/>
</dbReference>
<dbReference type="OrthoDB" id="9764804at2"/>
<accession>A0A1M6KF84</accession>
<dbReference type="EMBL" id="FQZE01000023">
    <property type="protein sequence ID" value="SHJ57616.1"/>
    <property type="molecule type" value="Genomic_DNA"/>
</dbReference>
<dbReference type="Proteomes" id="UP000184050">
    <property type="component" value="Unassembled WGS sequence"/>
</dbReference>
<keyword evidence="2" id="KW-1185">Reference proteome</keyword>
<name>A0A1M6KF84_9BACT</name>
<proteinExistence type="predicted"/>
<dbReference type="STRING" id="1168035.SAMN05444280_12325"/>
<sequence length="431" mass="48936">MKRILFFILSILVFTACEQYPTPGTQILKQFSFQIIGANQFAEAGNYLPDSVGIIIDFKSLVPAGERQFTMEIEVAEGGGTVDQTVVYSDKIGIMKTRWKVGYTSNEQILKVKIYDTEGLFSAETEIRATSYFTDKLNTIDKGFLVGIGGMVRDTINQRSMLISGRNLYVLTDDFLNWKRIGYPFSTSLKELEINSKGEVFAAGWNGNLYKTSDWGENWYDLGKPIPENPYHYELTITKDDYIWANKWEHGIYCSKDNGITWQKDISGLEKQEELGRIFTFADTSHMAISYHNLNILQTSDDGLTWKPINTPEYSLTMFVTDENAIIAQNQGGFRLHKSTDGGQTYKQFFSPHVAYGTSSKHLYDKFGNDYYVLAPGGGVWKTKDFEEFTELFTFSKQRNLFIDHQGNIYASGYSYSNAANDPTLILPVTN</sequence>
<gene>
    <name evidence="1" type="ORF">SAMN05444280_12325</name>
</gene>
<organism evidence="1 2">
    <name type="scientific">Tangfeifania diversioriginum</name>
    <dbReference type="NCBI Taxonomy" id="1168035"/>
    <lineage>
        <taxon>Bacteria</taxon>
        <taxon>Pseudomonadati</taxon>
        <taxon>Bacteroidota</taxon>
        <taxon>Bacteroidia</taxon>
        <taxon>Marinilabiliales</taxon>
        <taxon>Prolixibacteraceae</taxon>
        <taxon>Tangfeifania</taxon>
    </lineage>
</organism>
<dbReference type="Gene3D" id="2.130.10.10">
    <property type="entry name" value="YVTN repeat-like/Quinoprotein amine dehydrogenase"/>
    <property type="match status" value="2"/>
</dbReference>